<evidence type="ECO:0000313" key="3">
    <source>
        <dbReference type="Proteomes" id="UP000218231"/>
    </source>
</evidence>
<gene>
    <name evidence="2" type="ORF">WR25_18602</name>
</gene>
<feature type="domain" description="SCP2" evidence="1">
    <location>
        <begin position="23"/>
        <end position="117"/>
    </location>
</feature>
<name>A0A2A2LML6_9BILA</name>
<dbReference type="PANTHER" id="PTHR10094:SF25">
    <property type="entry name" value="SCP2 STEROL-BINDING DOMAIN-CONTAINING PROTEIN 1"/>
    <property type="match status" value="1"/>
</dbReference>
<dbReference type="InterPro" id="IPR003033">
    <property type="entry name" value="SCP2_sterol-bd_dom"/>
</dbReference>
<dbReference type="AlphaFoldDB" id="A0A2A2LML6"/>
<proteinExistence type="predicted"/>
<dbReference type="Pfam" id="PF02036">
    <property type="entry name" value="SCP2"/>
    <property type="match status" value="1"/>
</dbReference>
<dbReference type="Gene3D" id="3.30.1050.10">
    <property type="entry name" value="SCP2 sterol-binding domain"/>
    <property type="match status" value="1"/>
</dbReference>
<organism evidence="2 3">
    <name type="scientific">Diploscapter pachys</name>
    <dbReference type="NCBI Taxonomy" id="2018661"/>
    <lineage>
        <taxon>Eukaryota</taxon>
        <taxon>Metazoa</taxon>
        <taxon>Ecdysozoa</taxon>
        <taxon>Nematoda</taxon>
        <taxon>Chromadorea</taxon>
        <taxon>Rhabditida</taxon>
        <taxon>Rhabditina</taxon>
        <taxon>Rhabditomorpha</taxon>
        <taxon>Rhabditoidea</taxon>
        <taxon>Rhabditidae</taxon>
        <taxon>Diploscapter</taxon>
    </lineage>
</organism>
<accession>A0A2A2LML6</accession>
<dbReference type="STRING" id="2018661.A0A2A2LML6"/>
<dbReference type="EMBL" id="LIAE01006566">
    <property type="protein sequence ID" value="PAV87462.1"/>
    <property type="molecule type" value="Genomic_DNA"/>
</dbReference>
<reference evidence="2 3" key="1">
    <citation type="journal article" date="2017" name="Curr. Biol.">
        <title>Genome architecture and evolution of a unichromosomal asexual nematode.</title>
        <authorList>
            <person name="Fradin H."/>
            <person name="Zegar C."/>
            <person name="Gutwein M."/>
            <person name="Lucas J."/>
            <person name="Kovtun M."/>
            <person name="Corcoran D."/>
            <person name="Baugh L.R."/>
            <person name="Kiontke K."/>
            <person name="Gunsalus K."/>
            <person name="Fitch D.H."/>
            <person name="Piano F."/>
        </authorList>
    </citation>
    <scope>NUCLEOTIDE SEQUENCE [LARGE SCALE GENOMIC DNA]</scope>
    <source>
        <strain evidence="2">PF1309</strain>
    </source>
</reference>
<evidence type="ECO:0000259" key="1">
    <source>
        <dbReference type="Pfam" id="PF02036"/>
    </source>
</evidence>
<dbReference type="PANTHER" id="PTHR10094">
    <property type="entry name" value="STEROL CARRIER PROTEIN 2 SCP-2 FAMILY PROTEIN"/>
    <property type="match status" value="1"/>
</dbReference>
<keyword evidence="3" id="KW-1185">Reference proteome</keyword>
<dbReference type="SUPFAM" id="SSF55718">
    <property type="entry name" value="SCP-like"/>
    <property type="match status" value="1"/>
</dbReference>
<sequence length="124" mass="13661">MVGEDEELVSATIFEVMNAEFPNQTQLKKIKALLVYNITKDAKLAATFTMDLRQFPGKIYKGLPEDKARPNATINIEDEHFAALTLGELDPVSGFMQGKIKAKGDILLLQKLSGILKGARQALL</sequence>
<dbReference type="Proteomes" id="UP000218231">
    <property type="component" value="Unassembled WGS sequence"/>
</dbReference>
<comment type="caution">
    <text evidence="2">The sequence shown here is derived from an EMBL/GenBank/DDBJ whole genome shotgun (WGS) entry which is preliminary data.</text>
</comment>
<dbReference type="OrthoDB" id="3592703at2759"/>
<protein>
    <recommendedName>
        <fullName evidence="1">SCP2 domain-containing protein</fullName>
    </recommendedName>
</protein>
<dbReference type="InterPro" id="IPR036527">
    <property type="entry name" value="SCP2_sterol-bd_dom_sf"/>
</dbReference>
<evidence type="ECO:0000313" key="2">
    <source>
        <dbReference type="EMBL" id="PAV87462.1"/>
    </source>
</evidence>
<dbReference type="GO" id="GO:0005829">
    <property type="term" value="C:cytosol"/>
    <property type="evidence" value="ECO:0007669"/>
    <property type="project" value="TreeGrafter"/>
</dbReference>